<dbReference type="AlphaFoldDB" id="A0A4P8HJT8"/>
<dbReference type="EMBL" id="JACHXS010000001">
    <property type="protein sequence ID" value="MBB3220002.1"/>
    <property type="molecule type" value="Genomic_DNA"/>
</dbReference>
<dbReference type="OrthoDB" id="9850795at2"/>
<reference evidence="2 3" key="1">
    <citation type="submission" date="2019-05" db="EMBL/GenBank/DDBJ databases">
        <title>Draft Genome Sequences of Six Type Strains of the Genus Massilia.</title>
        <authorList>
            <person name="Miess H."/>
            <person name="Frediansyhah A."/>
            <person name="Gross H."/>
        </authorList>
    </citation>
    <scope>NUCLEOTIDE SEQUENCE [LARGE SCALE GENOMIC DNA]</scope>
    <source>
        <strain evidence="2 3">DSMZ 26121</strain>
    </source>
</reference>
<sequence>MKELTADELADLADRFTKLSTQLFEFRVTHSLTAEDEHLLRVECEQKLDALANVLRGQAIALVVTDASLKSGALLAALASAGKTLEKLDKVRDVIGLVTNVIALGGAVLSGNAKAILKALKAFRQEDDDGAEDAEDTAAT</sequence>
<dbReference type="RefSeq" id="WP_137312895.1">
    <property type="nucleotide sequence ID" value="NZ_CP040017.1"/>
</dbReference>
<evidence type="ECO:0000313" key="4">
    <source>
        <dbReference type="Proteomes" id="UP000584325"/>
    </source>
</evidence>
<gene>
    <name evidence="2" type="ORF">FCL38_05925</name>
    <name evidence="1" type="ORF">FHS02_000789</name>
</gene>
<organism evidence="1 4">
    <name type="scientific">Pseudoduganella umbonata</name>
    <dbReference type="NCBI Taxonomy" id="864828"/>
    <lineage>
        <taxon>Bacteria</taxon>
        <taxon>Pseudomonadati</taxon>
        <taxon>Pseudomonadota</taxon>
        <taxon>Betaproteobacteria</taxon>
        <taxon>Burkholderiales</taxon>
        <taxon>Oxalobacteraceae</taxon>
        <taxon>Telluria group</taxon>
        <taxon>Pseudoduganella</taxon>
    </lineage>
</organism>
<evidence type="ECO:0000313" key="2">
    <source>
        <dbReference type="EMBL" id="QCP10009.1"/>
    </source>
</evidence>
<evidence type="ECO:0000313" key="1">
    <source>
        <dbReference type="EMBL" id="MBB3220002.1"/>
    </source>
</evidence>
<reference evidence="1 4" key="2">
    <citation type="submission" date="2020-08" db="EMBL/GenBank/DDBJ databases">
        <title>Genomic Encyclopedia of Type Strains, Phase III (KMG-III): the genomes of soil and plant-associated and newly described type strains.</title>
        <authorList>
            <person name="Whitman W."/>
        </authorList>
    </citation>
    <scope>NUCLEOTIDE SEQUENCE [LARGE SCALE GENOMIC DNA]</scope>
    <source>
        <strain evidence="1 4">CECT 7753</strain>
    </source>
</reference>
<dbReference type="Proteomes" id="UP000298763">
    <property type="component" value="Chromosome"/>
</dbReference>
<proteinExistence type="predicted"/>
<dbReference type="EMBL" id="CP040017">
    <property type="protein sequence ID" value="QCP10009.1"/>
    <property type="molecule type" value="Genomic_DNA"/>
</dbReference>
<keyword evidence="3" id="KW-1185">Reference proteome</keyword>
<protein>
    <submittedName>
        <fullName evidence="1">Uncharacterized protein</fullName>
    </submittedName>
</protein>
<dbReference type="Proteomes" id="UP000584325">
    <property type="component" value="Unassembled WGS sequence"/>
</dbReference>
<evidence type="ECO:0000313" key="3">
    <source>
        <dbReference type="Proteomes" id="UP000298763"/>
    </source>
</evidence>
<accession>A0A4P8HJT8</accession>
<name>A0A4P8HJT8_9BURK</name>